<comment type="caution">
    <text evidence="1">The sequence shown here is derived from an EMBL/GenBank/DDBJ whole genome shotgun (WGS) entry which is preliminary data.</text>
</comment>
<keyword evidence="2" id="KW-1185">Reference proteome</keyword>
<reference evidence="2" key="1">
    <citation type="journal article" date="2019" name="Int. J. Syst. Evol. Microbiol.">
        <title>The Global Catalogue of Microorganisms (GCM) 10K type strain sequencing project: providing services to taxonomists for standard genome sequencing and annotation.</title>
        <authorList>
            <consortium name="The Broad Institute Genomics Platform"/>
            <consortium name="The Broad Institute Genome Sequencing Center for Infectious Disease"/>
            <person name="Wu L."/>
            <person name="Ma J."/>
        </authorList>
    </citation>
    <scope>NUCLEOTIDE SEQUENCE [LARGE SCALE GENOMIC DNA]</scope>
    <source>
        <strain evidence="2">JCM 4565</strain>
    </source>
</reference>
<organism evidence="1 2">
    <name type="scientific">Streptomyces blastmyceticus</name>
    <dbReference type="NCBI Taxonomy" id="68180"/>
    <lineage>
        <taxon>Bacteria</taxon>
        <taxon>Bacillati</taxon>
        <taxon>Actinomycetota</taxon>
        <taxon>Actinomycetes</taxon>
        <taxon>Kitasatosporales</taxon>
        <taxon>Streptomycetaceae</taxon>
        <taxon>Streptomyces</taxon>
    </lineage>
</organism>
<evidence type="ECO:0000313" key="1">
    <source>
        <dbReference type="EMBL" id="GAA0345303.1"/>
    </source>
</evidence>
<accession>A0ABP3GHR0</accession>
<gene>
    <name evidence="1" type="ORF">GCM10010319_21990</name>
</gene>
<name>A0ABP3GHR0_9ACTN</name>
<sequence>MARARLFRRARDTENGDVMKMIKALVSKFKKDEDLANHAWVLHVI</sequence>
<proteinExistence type="predicted"/>
<dbReference type="EMBL" id="BAAABW010000013">
    <property type="protein sequence ID" value="GAA0345303.1"/>
    <property type="molecule type" value="Genomic_DNA"/>
</dbReference>
<protein>
    <submittedName>
        <fullName evidence="1">Uncharacterized protein</fullName>
    </submittedName>
</protein>
<dbReference type="RefSeq" id="WP_344117585.1">
    <property type="nucleotide sequence ID" value="NZ_BAAABW010000013.1"/>
</dbReference>
<dbReference type="Proteomes" id="UP001500063">
    <property type="component" value="Unassembled WGS sequence"/>
</dbReference>
<evidence type="ECO:0000313" key="2">
    <source>
        <dbReference type="Proteomes" id="UP001500063"/>
    </source>
</evidence>